<name>A0ABT8L1Q6_9BACT</name>
<gene>
    <name evidence="2" type="ORF">QQ008_29445</name>
</gene>
<dbReference type="Proteomes" id="UP001172082">
    <property type="component" value="Unassembled WGS sequence"/>
</dbReference>
<accession>A0ABT8L1Q6</accession>
<dbReference type="SUPFAM" id="SSF56925">
    <property type="entry name" value="OMPA-like"/>
    <property type="match status" value="1"/>
</dbReference>
<protein>
    <recommendedName>
        <fullName evidence="4">Outer membrane protein beta-barrel domain-containing protein</fullName>
    </recommendedName>
</protein>
<dbReference type="EMBL" id="JAUJEA010000020">
    <property type="protein sequence ID" value="MDN5205545.1"/>
    <property type="molecule type" value="Genomic_DNA"/>
</dbReference>
<evidence type="ECO:0008006" key="4">
    <source>
        <dbReference type="Google" id="ProtNLM"/>
    </source>
</evidence>
<reference evidence="2" key="1">
    <citation type="submission" date="2023-06" db="EMBL/GenBank/DDBJ databases">
        <title>Genomic of Parafulvivirga corallium.</title>
        <authorList>
            <person name="Wang G."/>
        </authorList>
    </citation>
    <scope>NUCLEOTIDE SEQUENCE</scope>
    <source>
        <strain evidence="2">BMA10</strain>
    </source>
</reference>
<comment type="caution">
    <text evidence="2">The sequence shown here is derived from an EMBL/GenBank/DDBJ whole genome shotgun (WGS) entry which is preliminary data.</text>
</comment>
<keyword evidence="3" id="KW-1185">Reference proteome</keyword>
<sequence>MIFQIIKQLFAACSLSILFMIVTPARTTAQEVGVSASFFFPKNGYFSIPVSPISFRDVGVNFNDFLGVETGITLYRISGLSVKDLPFDSEKPLVGPMFTVLVPLNAVLEFGFNGQRIKFRAGSFFFYNFDQKVNHGNLDRELKKFTGLEVVNAEFTSKPNIGFGYYGGIEYVIYLSNSLGLTFGGNYFIGDSKAELGGTYVGSDTAGTIITEEVSYPDSKVDFTGLELSVGILIGG</sequence>
<organism evidence="2 3">
    <name type="scientific">Splendidivirga corallicola</name>
    <dbReference type="NCBI Taxonomy" id="3051826"/>
    <lineage>
        <taxon>Bacteria</taxon>
        <taxon>Pseudomonadati</taxon>
        <taxon>Bacteroidota</taxon>
        <taxon>Cytophagia</taxon>
        <taxon>Cytophagales</taxon>
        <taxon>Splendidivirgaceae</taxon>
        <taxon>Splendidivirga</taxon>
    </lineage>
</organism>
<dbReference type="InterPro" id="IPR011250">
    <property type="entry name" value="OMP/PagP_B-barrel"/>
</dbReference>
<proteinExistence type="predicted"/>
<evidence type="ECO:0000256" key="1">
    <source>
        <dbReference type="SAM" id="SignalP"/>
    </source>
</evidence>
<feature type="chain" id="PRO_5046037884" description="Outer membrane protein beta-barrel domain-containing protein" evidence="1">
    <location>
        <begin position="30"/>
        <end position="236"/>
    </location>
</feature>
<dbReference type="RefSeq" id="WP_346755567.1">
    <property type="nucleotide sequence ID" value="NZ_JAUJEA010000020.1"/>
</dbReference>
<feature type="signal peptide" evidence="1">
    <location>
        <begin position="1"/>
        <end position="29"/>
    </location>
</feature>
<keyword evidence="1" id="KW-0732">Signal</keyword>
<evidence type="ECO:0000313" key="2">
    <source>
        <dbReference type="EMBL" id="MDN5205545.1"/>
    </source>
</evidence>
<evidence type="ECO:0000313" key="3">
    <source>
        <dbReference type="Proteomes" id="UP001172082"/>
    </source>
</evidence>